<dbReference type="Gene3D" id="3.50.50.60">
    <property type="entry name" value="FAD/NAD(P)-binding domain"/>
    <property type="match status" value="1"/>
</dbReference>
<organism evidence="1 2">
    <name type="scientific">Phnomibacter ginsenosidimutans</name>
    <dbReference type="NCBI Taxonomy" id="2676868"/>
    <lineage>
        <taxon>Bacteria</taxon>
        <taxon>Pseudomonadati</taxon>
        <taxon>Bacteroidota</taxon>
        <taxon>Chitinophagia</taxon>
        <taxon>Chitinophagales</taxon>
        <taxon>Chitinophagaceae</taxon>
        <taxon>Phnomibacter</taxon>
    </lineage>
</organism>
<sequence length="398" mass="45488">MLFNFVVSLPSTSGNPIQQFDHIILGAGCAGLSLAVRMAAEPRLAQQKILVIDKAPKAGNDRTWCFWEKQPGYFEHLVHHSWQQLWVKHPQGALPLQLDGYAYKMIRSIDFYKHGMQQLAAAPNVQLHYGNVQSVDATNGVITTDGGTFKATHIFSSVLLQEPVMQPDEFYLLQHFRGWFIETEEDVFDEAAADLMNFRVSQEHGCAFMYVLPLSKRKALVEYTLFTEEVLTDVQYDAGLQQFMQAELKLHIFHISEVENGIIPMTNLRFPAQEGCVTYIGTAGGRTKASTGYTFQHIQQHSEQLVKALLNNQTTALSMPQRFHFYDSVLLQILHERKLPGADVFFQLFQRNPAARVLRFLDNQTSLWQELRLMNTTPWKHFVPAALQQLRHLRRKVG</sequence>
<evidence type="ECO:0000313" key="2">
    <source>
        <dbReference type="Proteomes" id="UP000426027"/>
    </source>
</evidence>
<reference evidence="1 2" key="1">
    <citation type="submission" date="2019-11" db="EMBL/GenBank/DDBJ databases">
        <authorList>
            <person name="Im W.T."/>
        </authorList>
    </citation>
    <scope>NUCLEOTIDE SEQUENCE [LARGE SCALE GENOMIC DNA]</scope>
    <source>
        <strain evidence="1 2">SB-02</strain>
    </source>
</reference>
<protein>
    <submittedName>
        <fullName evidence="1">Lycopene cyclase</fullName>
    </submittedName>
</protein>
<accession>A0A6I6G4X2</accession>
<dbReference type="AlphaFoldDB" id="A0A6I6G4X2"/>
<dbReference type="EMBL" id="CP046566">
    <property type="protein sequence ID" value="QGW27044.1"/>
    <property type="molecule type" value="Genomic_DNA"/>
</dbReference>
<dbReference type="InterPro" id="IPR036188">
    <property type="entry name" value="FAD/NAD-bd_sf"/>
</dbReference>
<dbReference type="KEGG" id="fls:GLV81_02025"/>
<gene>
    <name evidence="1" type="ORF">GLV81_02025</name>
</gene>
<dbReference type="Proteomes" id="UP000426027">
    <property type="component" value="Chromosome"/>
</dbReference>
<evidence type="ECO:0000313" key="1">
    <source>
        <dbReference type="EMBL" id="QGW27044.1"/>
    </source>
</evidence>
<dbReference type="Pfam" id="PF05834">
    <property type="entry name" value="Lycopene_cycl"/>
    <property type="match status" value="1"/>
</dbReference>
<dbReference type="SUPFAM" id="SSF51905">
    <property type="entry name" value="FAD/NAD(P)-binding domain"/>
    <property type="match status" value="1"/>
</dbReference>
<name>A0A6I6G4X2_9BACT</name>
<keyword evidence="2" id="KW-1185">Reference proteome</keyword>
<proteinExistence type="predicted"/>